<dbReference type="AlphaFoldDB" id="T0Q0K9"/>
<evidence type="ECO:0000256" key="2">
    <source>
        <dbReference type="SAM" id="SignalP"/>
    </source>
</evidence>
<accession>T0Q0K9</accession>
<dbReference type="GO" id="GO:0016757">
    <property type="term" value="F:glycosyltransferase activity"/>
    <property type="evidence" value="ECO:0007669"/>
    <property type="project" value="UniProtKB-KW"/>
</dbReference>
<evidence type="ECO:0000256" key="1">
    <source>
        <dbReference type="ARBA" id="ARBA00022676"/>
    </source>
</evidence>
<feature type="chain" id="PRO_5004569744" description="Glycosyl transferase family 1 domain-containing protein" evidence="2">
    <location>
        <begin position="27"/>
        <end position="470"/>
    </location>
</feature>
<gene>
    <name evidence="4" type="ORF">SDRG_15313</name>
</gene>
<dbReference type="SUPFAM" id="SSF53756">
    <property type="entry name" value="UDP-Glycosyltransferase/glycogen phosphorylase"/>
    <property type="match status" value="1"/>
</dbReference>
<sequence length="470" mass="53168">MPSTDAWVKGAFVALALVTLLHLSLMASDASFGSFCVRPYVRSPFKRNQTDVADIDALHAAHDDELLHLVELNVLCRKQDNALIPWTATSSRDMLRRDSPHTAILAELRKCPAVDIYLQTGVRDHGYCEDAMAYTLHLQSRAIPRWVLESTFTDENGNTTTYFELCPRSAILFMNHYWEEVHELPHFPSTKKIVLMPNVEMGELQPWHYHRADIVLAKSRDAYTRIWSWYNQDFNNPRGAKVLYTQHTTSDATVLVRNASNNGQLNGTLAPKDFGNLTIVHANGKSPFKNAPTMLECWDDYPEFPTLHQYSSDDFSNGTFNELWDGKPPPNVDFHFGKYVSSLDFANILNDATVIACPSAMEGFGHYINQARAAGALVVTTDAPPMNEFMDNDSGVLIRGITPRSGSVTMGQNFMFDVPTWAVCESIQVILAMDPHERARRAANGVRRYFKQLQYFKQSMQTLQAMVYQR</sequence>
<dbReference type="EMBL" id="JH767219">
    <property type="protein sequence ID" value="EQC26890.1"/>
    <property type="molecule type" value="Genomic_DNA"/>
</dbReference>
<dbReference type="InParanoid" id="T0Q0K9"/>
<dbReference type="InterPro" id="IPR001296">
    <property type="entry name" value="Glyco_trans_1"/>
</dbReference>
<keyword evidence="5" id="KW-1185">Reference proteome</keyword>
<evidence type="ECO:0000313" key="4">
    <source>
        <dbReference type="EMBL" id="EQC26890.1"/>
    </source>
</evidence>
<keyword evidence="1" id="KW-0808">Transferase</keyword>
<feature type="domain" description="Glycosyl transferase family 1" evidence="3">
    <location>
        <begin position="333"/>
        <end position="398"/>
    </location>
</feature>
<dbReference type="VEuPathDB" id="FungiDB:SDRG_15313"/>
<feature type="signal peptide" evidence="2">
    <location>
        <begin position="1"/>
        <end position="26"/>
    </location>
</feature>
<proteinExistence type="predicted"/>
<dbReference type="Pfam" id="PF00534">
    <property type="entry name" value="Glycos_transf_1"/>
    <property type="match status" value="1"/>
</dbReference>
<name>T0Q0K9_SAPDV</name>
<dbReference type="RefSeq" id="XP_008619703.1">
    <property type="nucleotide sequence ID" value="XM_008621481.1"/>
</dbReference>
<dbReference type="OrthoDB" id="2100592at2759"/>
<reference evidence="4 5" key="1">
    <citation type="submission" date="2012-04" db="EMBL/GenBank/DDBJ databases">
        <title>The Genome Sequence of Saprolegnia declina VS20.</title>
        <authorList>
            <consortium name="The Broad Institute Genome Sequencing Platform"/>
            <person name="Russ C."/>
            <person name="Nusbaum C."/>
            <person name="Tyler B."/>
            <person name="van West P."/>
            <person name="Dieguez-Uribeondo J."/>
            <person name="de Bruijn I."/>
            <person name="Tripathy S."/>
            <person name="Jiang R."/>
            <person name="Young S.K."/>
            <person name="Zeng Q."/>
            <person name="Gargeya S."/>
            <person name="Fitzgerald M."/>
            <person name="Haas B."/>
            <person name="Abouelleil A."/>
            <person name="Alvarado L."/>
            <person name="Arachchi H.M."/>
            <person name="Berlin A."/>
            <person name="Chapman S.B."/>
            <person name="Goldberg J."/>
            <person name="Griggs A."/>
            <person name="Gujja S."/>
            <person name="Hansen M."/>
            <person name="Howarth C."/>
            <person name="Imamovic A."/>
            <person name="Larimer J."/>
            <person name="McCowen C."/>
            <person name="Montmayeur A."/>
            <person name="Murphy C."/>
            <person name="Neiman D."/>
            <person name="Pearson M."/>
            <person name="Priest M."/>
            <person name="Roberts A."/>
            <person name="Saif S."/>
            <person name="Shea T."/>
            <person name="Sisk P."/>
            <person name="Sykes S."/>
            <person name="Wortman J."/>
            <person name="Nusbaum C."/>
            <person name="Birren B."/>
        </authorList>
    </citation>
    <scope>NUCLEOTIDE SEQUENCE [LARGE SCALE GENOMIC DNA]</scope>
    <source>
        <strain evidence="4 5">VS20</strain>
    </source>
</reference>
<dbReference type="Proteomes" id="UP000030762">
    <property type="component" value="Unassembled WGS sequence"/>
</dbReference>
<keyword evidence="1" id="KW-0328">Glycosyltransferase</keyword>
<organism evidence="4 5">
    <name type="scientific">Saprolegnia diclina (strain VS20)</name>
    <dbReference type="NCBI Taxonomy" id="1156394"/>
    <lineage>
        <taxon>Eukaryota</taxon>
        <taxon>Sar</taxon>
        <taxon>Stramenopiles</taxon>
        <taxon>Oomycota</taxon>
        <taxon>Saprolegniomycetes</taxon>
        <taxon>Saprolegniales</taxon>
        <taxon>Saprolegniaceae</taxon>
        <taxon>Saprolegnia</taxon>
    </lineage>
</organism>
<dbReference type="GeneID" id="19956040"/>
<evidence type="ECO:0000313" key="5">
    <source>
        <dbReference type="Proteomes" id="UP000030762"/>
    </source>
</evidence>
<keyword evidence="2" id="KW-0732">Signal</keyword>
<evidence type="ECO:0000259" key="3">
    <source>
        <dbReference type="Pfam" id="PF00534"/>
    </source>
</evidence>
<protein>
    <recommendedName>
        <fullName evidence="3">Glycosyl transferase family 1 domain-containing protein</fullName>
    </recommendedName>
</protein>
<dbReference type="Gene3D" id="3.40.50.2000">
    <property type="entry name" value="Glycogen Phosphorylase B"/>
    <property type="match status" value="1"/>
</dbReference>